<evidence type="ECO:0000259" key="1">
    <source>
        <dbReference type="Pfam" id="PF01636"/>
    </source>
</evidence>
<dbReference type="Gene3D" id="3.90.1200.10">
    <property type="match status" value="1"/>
</dbReference>
<accession>A0A9P6G7C1</accession>
<evidence type="ECO:0000313" key="3">
    <source>
        <dbReference type="Proteomes" id="UP000756921"/>
    </source>
</evidence>
<dbReference type="EMBL" id="WJXW01000015">
    <property type="protein sequence ID" value="KAF9730212.1"/>
    <property type="molecule type" value="Genomic_DNA"/>
</dbReference>
<keyword evidence="3" id="KW-1185">Reference proteome</keyword>
<dbReference type="PANTHER" id="PTHR21310:SF48">
    <property type="entry name" value="AMINOGLYCOSIDE PHOSPHOTRANSFERASE DOMAIN-CONTAINING PROTEIN"/>
    <property type="match status" value="1"/>
</dbReference>
<proteinExistence type="predicted"/>
<dbReference type="CDD" id="cd05120">
    <property type="entry name" value="APH_ChoK_like"/>
    <property type="match status" value="1"/>
</dbReference>
<protein>
    <recommendedName>
        <fullName evidence="1">Aminoglycoside phosphotransferase domain-containing protein</fullName>
    </recommendedName>
</protein>
<dbReference type="Pfam" id="PF01636">
    <property type="entry name" value="APH"/>
    <property type="match status" value="1"/>
</dbReference>
<dbReference type="PANTHER" id="PTHR21310">
    <property type="entry name" value="AMINOGLYCOSIDE PHOSPHOTRANSFERASE-RELATED-RELATED"/>
    <property type="match status" value="1"/>
</dbReference>
<gene>
    <name evidence="2" type="ORF">PMIN01_12145</name>
</gene>
<dbReference type="AlphaFoldDB" id="A0A9P6G7C1"/>
<dbReference type="Proteomes" id="UP000756921">
    <property type="component" value="Unassembled WGS sequence"/>
</dbReference>
<dbReference type="SUPFAM" id="SSF56112">
    <property type="entry name" value="Protein kinase-like (PK-like)"/>
    <property type="match status" value="1"/>
</dbReference>
<name>A0A9P6G7C1_9PLEO</name>
<feature type="domain" description="Aminoglycoside phosphotransferase" evidence="1">
    <location>
        <begin position="58"/>
        <end position="233"/>
    </location>
</feature>
<sequence length="284" mass="32580">MDVDVPCKACSWTSERQHSCRYNSHVKLFYSASDRGAWSLGSKYILKERSIEPPNFEACNIRFLRESTTIPVPRVELEYNDDDRYFMVTERVPGDVLGAIWTSLPTAEKENIAKQTADCLLQLRNLRSSRMQSLGEQPLYSAFLFLNGFGRPHGPLCSDDELWAEFSIILKNLPEKVRLRLRERMPSAGPYTFTHGDLNIGNIVVQDGNLSGILDWESSGYFPVWWEFTCAGIGLGENDAEWKALLRKFMPSFEMAREFWVELYALRSYPDLDERGKAVLAKLQ</sequence>
<dbReference type="InterPro" id="IPR011009">
    <property type="entry name" value="Kinase-like_dom_sf"/>
</dbReference>
<comment type="caution">
    <text evidence="2">The sequence shown here is derived from an EMBL/GenBank/DDBJ whole genome shotgun (WGS) entry which is preliminary data.</text>
</comment>
<reference evidence="2" key="1">
    <citation type="journal article" date="2020" name="Mol. Plant Microbe Interact.">
        <title>Genome Sequence of the Biocontrol Agent Coniothyrium minitans strain Conio (IMI 134523).</title>
        <authorList>
            <person name="Patel D."/>
            <person name="Shittu T.A."/>
            <person name="Baroncelli R."/>
            <person name="Muthumeenakshi S."/>
            <person name="Osborne T.H."/>
            <person name="Janganan T.K."/>
            <person name="Sreenivasaprasad S."/>
        </authorList>
    </citation>
    <scope>NUCLEOTIDE SEQUENCE</scope>
    <source>
        <strain evidence="2">Conio</strain>
    </source>
</reference>
<dbReference type="OrthoDB" id="8300194at2759"/>
<evidence type="ECO:0000313" key="2">
    <source>
        <dbReference type="EMBL" id="KAF9730212.1"/>
    </source>
</evidence>
<dbReference type="InterPro" id="IPR051678">
    <property type="entry name" value="AGP_Transferase"/>
</dbReference>
<dbReference type="InterPro" id="IPR002575">
    <property type="entry name" value="Aminoglycoside_PTrfase"/>
</dbReference>
<organism evidence="2 3">
    <name type="scientific">Paraphaeosphaeria minitans</name>
    <dbReference type="NCBI Taxonomy" id="565426"/>
    <lineage>
        <taxon>Eukaryota</taxon>
        <taxon>Fungi</taxon>
        <taxon>Dikarya</taxon>
        <taxon>Ascomycota</taxon>
        <taxon>Pezizomycotina</taxon>
        <taxon>Dothideomycetes</taxon>
        <taxon>Pleosporomycetidae</taxon>
        <taxon>Pleosporales</taxon>
        <taxon>Massarineae</taxon>
        <taxon>Didymosphaeriaceae</taxon>
        <taxon>Paraphaeosphaeria</taxon>
    </lineage>
</organism>